<dbReference type="Proteomes" id="UP000461880">
    <property type="component" value="Unassembled WGS sequence"/>
</dbReference>
<dbReference type="RefSeq" id="WP_154503142.1">
    <property type="nucleotide sequence ID" value="NZ_VUMN01000005.1"/>
</dbReference>
<evidence type="ECO:0000313" key="1">
    <source>
        <dbReference type="EMBL" id="MSS57908.1"/>
    </source>
</evidence>
<keyword evidence="2" id="KW-1185">Reference proteome</keyword>
<dbReference type="AlphaFoldDB" id="A0A7X2NRT5"/>
<gene>
    <name evidence="1" type="ORF">FYJ51_03200</name>
</gene>
<protein>
    <submittedName>
        <fullName evidence="1">Uncharacterized protein</fullName>
    </submittedName>
</protein>
<organism evidence="1 2">
    <name type="scientific">Stecheria intestinalis</name>
    <dbReference type="NCBI Taxonomy" id="2606630"/>
    <lineage>
        <taxon>Bacteria</taxon>
        <taxon>Bacillati</taxon>
        <taxon>Bacillota</taxon>
        <taxon>Erysipelotrichia</taxon>
        <taxon>Erysipelotrichales</taxon>
        <taxon>Erysipelotrichaceae</taxon>
        <taxon>Stecheria</taxon>
    </lineage>
</organism>
<evidence type="ECO:0000313" key="2">
    <source>
        <dbReference type="Proteomes" id="UP000461880"/>
    </source>
</evidence>
<name>A0A7X2NRT5_9FIRM</name>
<sequence length="107" mass="10652">MLAGILLLIPGFEAAELLEPVSWVYSEDAAGDVDAAVSIEGAGDGEASGEAETLADALSSGKIAGAGFLPNEHAPIAAARSPVVIAAAVFLNLSEVIFLKAVFAQGG</sequence>
<proteinExistence type="predicted"/>
<dbReference type="EMBL" id="VUMN01000005">
    <property type="protein sequence ID" value="MSS57908.1"/>
    <property type="molecule type" value="Genomic_DNA"/>
</dbReference>
<accession>A0A7X2NRT5</accession>
<reference evidence="1 2" key="1">
    <citation type="submission" date="2019-08" db="EMBL/GenBank/DDBJ databases">
        <title>In-depth cultivation of the pig gut microbiome towards novel bacterial diversity and tailored functional studies.</title>
        <authorList>
            <person name="Wylensek D."/>
            <person name="Hitch T.C.A."/>
            <person name="Clavel T."/>
        </authorList>
    </citation>
    <scope>NUCLEOTIDE SEQUENCE [LARGE SCALE GENOMIC DNA]</scope>
    <source>
        <strain evidence="1 2">Oil+RF-744-GAM-WT-6</strain>
    </source>
</reference>
<comment type="caution">
    <text evidence="1">The sequence shown here is derived from an EMBL/GenBank/DDBJ whole genome shotgun (WGS) entry which is preliminary data.</text>
</comment>